<name>A0A1W6MPH8_9FLAO</name>
<dbReference type="Proteomes" id="UP000193431">
    <property type="component" value="Chromosome"/>
</dbReference>
<dbReference type="InterPro" id="IPR047765">
    <property type="entry name" value="GHMP_GYDIA-like"/>
</dbReference>
<evidence type="ECO:0008006" key="3">
    <source>
        <dbReference type="Google" id="ProtNLM"/>
    </source>
</evidence>
<evidence type="ECO:0000313" key="2">
    <source>
        <dbReference type="Proteomes" id="UP000193431"/>
    </source>
</evidence>
<dbReference type="InterPro" id="IPR014721">
    <property type="entry name" value="Ribsml_uS5_D2-typ_fold_subgr"/>
</dbReference>
<dbReference type="EMBL" id="CP019344">
    <property type="protein sequence ID" value="ARN79462.1"/>
    <property type="molecule type" value="Genomic_DNA"/>
</dbReference>
<dbReference type="Gene3D" id="3.30.230.10">
    <property type="match status" value="1"/>
</dbReference>
<sequence>MERFSANAKFLITGEYAVLANITALAVPLKRQQHLEISSRDDQKFTWKSYDADGSLWFEIESDLGKIKSSQKFDDPTADKLLAILRHASSMSSRDILNQGFDAVTTLDFNRKYGMGTSSTLISLIAQWADCDAYQLQFEHFGGSGFDIACATAKTPILYNYNDAVPIVKPVIFNPAIKDQLFFVYLNQKQNSRDSIAKFDPRKLTQELKNELNQMPNRFVQTADSVEDFSKTIERHEEIISNLVGLEPVKNRLFPDYKKTMKSLGGWGGDFILVVGDSGDRARFRESGYSHIYSWDDLVLTD</sequence>
<proteinExistence type="predicted"/>
<dbReference type="SUPFAM" id="SSF54211">
    <property type="entry name" value="Ribosomal protein S5 domain 2-like"/>
    <property type="match status" value="1"/>
</dbReference>
<gene>
    <name evidence="1" type="ORF">BST97_11315</name>
</gene>
<protein>
    <recommendedName>
        <fullName evidence="3">GHMP kinase</fullName>
    </recommendedName>
</protein>
<dbReference type="STRING" id="331648.BST97_11315"/>
<accession>A0A1W6MPH8</accession>
<evidence type="ECO:0000313" key="1">
    <source>
        <dbReference type="EMBL" id="ARN79462.1"/>
    </source>
</evidence>
<dbReference type="InterPro" id="IPR020568">
    <property type="entry name" value="Ribosomal_Su5_D2-typ_SF"/>
</dbReference>
<keyword evidence="2" id="KW-1185">Reference proteome</keyword>
<dbReference type="NCBIfam" id="NF040656">
    <property type="entry name" value="GHMP_GYDIA"/>
    <property type="match status" value="1"/>
</dbReference>
<organism evidence="1 2">
    <name type="scientific">Nonlabens spongiae</name>
    <dbReference type="NCBI Taxonomy" id="331648"/>
    <lineage>
        <taxon>Bacteria</taxon>
        <taxon>Pseudomonadati</taxon>
        <taxon>Bacteroidota</taxon>
        <taxon>Flavobacteriia</taxon>
        <taxon>Flavobacteriales</taxon>
        <taxon>Flavobacteriaceae</taxon>
        <taxon>Nonlabens</taxon>
    </lineage>
</organism>
<reference evidence="1 2" key="1">
    <citation type="submission" date="2016-11" db="EMBL/GenBank/DDBJ databases">
        <title>Trade-off between light-utilization and light-protection in marine flavobacteria.</title>
        <authorList>
            <person name="Kumagai Y."/>
        </authorList>
    </citation>
    <scope>NUCLEOTIDE SEQUENCE [LARGE SCALE GENOMIC DNA]</scope>
    <source>
        <strain evidence="1 2">JCM 13191</strain>
    </source>
</reference>
<dbReference type="AlphaFoldDB" id="A0A1W6MPH8"/>